<dbReference type="CDD" id="cd06089">
    <property type="entry name" value="KOW_RPL26"/>
    <property type="match status" value="1"/>
</dbReference>
<dbReference type="GO" id="GO:0003735">
    <property type="term" value="F:structural constituent of ribosome"/>
    <property type="evidence" value="ECO:0007669"/>
    <property type="project" value="InterPro"/>
</dbReference>
<dbReference type="InterPro" id="IPR005825">
    <property type="entry name" value="Ribosomal_uL24_CS"/>
</dbReference>
<evidence type="ECO:0000313" key="7">
    <source>
        <dbReference type="EMBL" id="VAW14231.1"/>
    </source>
</evidence>
<evidence type="ECO:0000256" key="5">
    <source>
        <dbReference type="ARBA" id="ARBA00023274"/>
    </source>
</evidence>
<dbReference type="GO" id="GO:0019843">
    <property type="term" value="F:rRNA binding"/>
    <property type="evidence" value="ECO:0007669"/>
    <property type="project" value="UniProtKB-KW"/>
</dbReference>
<dbReference type="HAMAP" id="MF_01326_B">
    <property type="entry name" value="Ribosomal_uL24_B"/>
    <property type="match status" value="1"/>
</dbReference>
<feature type="domain" description="KOW" evidence="6">
    <location>
        <begin position="4"/>
        <end position="31"/>
    </location>
</feature>
<evidence type="ECO:0000256" key="3">
    <source>
        <dbReference type="ARBA" id="ARBA00022884"/>
    </source>
</evidence>
<dbReference type="PROSITE" id="PS01108">
    <property type="entry name" value="RIBOSOMAL_L24"/>
    <property type="match status" value="1"/>
</dbReference>
<sequence length="105" mass="11026">MAARIKKGDSVVVVTGKDKGKTGEVLRMLPAADRAVVRGVNVARRHTRQSAGQEGGIVAKEMPIHLSNLAMADPEDGKPTKVGFRTTDDGSKVRFAKKSGGAIDG</sequence>
<organism evidence="7">
    <name type="scientific">hydrothermal vent metagenome</name>
    <dbReference type="NCBI Taxonomy" id="652676"/>
    <lineage>
        <taxon>unclassified sequences</taxon>
        <taxon>metagenomes</taxon>
        <taxon>ecological metagenomes</taxon>
    </lineage>
</organism>
<dbReference type="SMART" id="SM00739">
    <property type="entry name" value="KOW"/>
    <property type="match status" value="1"/>
</dbReference>
<dbReference type="NCBIfam" id="TIGR01079">
    <property type="entry name" value="rplX_bact"/>
    <property type="match status" value="1"/>
</dbReference>
<dbReference type="SUPFAM" id="SSF50104">
    <property type="entry name" value="Translation proteins SH3-like domain"/>
    <property type="match status" value="1"/>
</dbReference>
<comment type="similarity">
    <text evidence="1">Belongs to the universal ribosomal protein uL24 family.</text>
</comment>
<dbReference type="InterPro" id="IPR008991">
    <property type="entry name" value="Translation_prot_SH3-like_sf"/>
</dbReference>
<accession>A0A3B0T648</accession>
<proteinExistence type="inferred from homology"/>
<dbReference type="PANTHER" id="PTHR12903">
    <property type="entry name" value="MITOCHONDRIAL RIBOSOMAL PROTEIN L24"/>
    <property type="match status" value="1"/>
</dbReference>
<protein>
    <submittedName>
        <fullName evidence="7">LSU ribosomal protein L24p (L26e)</fullName>
    </submittedName>
</protein>
<dbReference type="InterPro" id="IPR003256">
    <property type="entry name" value="Ribosomal_uL24"/>
</dbReference>
<dbReference type="EMBL" id="UOEM01000072">
    <property type="protein sequence ID" value="VAW14231.1"/>
    <property type="molecule type" value="Genomic_DNA"/>
</dbReference>
<dbReference type="InterPro" id="IPR014722">
    <property type="entry name" value="Rib_uL2_dom2"/>
</dbReference>
<dbReference type="InterPro" id="IPR041988">
    <property type="entry name" value="Ribosomal_uL24_KOW"/>
</dbReference>
<keyword evidence="2" id="KW-0699">rRNA-binding</keyword>
<reference evidence="7" key="1">
    <citation type="submission" date="2018-06" db="EMBL/GenBank/DDBJ databases">
        <authorList>
            <person name="Zhirakovskaya E."/>
        </authorList>
    </citation>
    <scope>NUCLEOTIDE SEQUENCE</scope>
</reference>
<dbReference type="InterPro" id="IPR057264">
    <property type="entry name" value="Ribosomal_uL24_C"/>
</dbReference>
<evidence type="ECO:0000256" key="1">
    <source>
        <dbReference type="ARBA" id="ARBA00010618"/>
    </source>
</evidence>
<gene>
    <name evidence="7" type="ORF">MNBD_ALPHA09-1671</name>
</gene>
<dbReference type="Pfam" id="PF17136">
    <property type="entry name" value="ribosomal_L24"/>
    <property type="match status" value="1"/>
</dbReference>
<evidence type="ECO:0000256" key="2">
    <source>
        <dbReference type="ARBA" id="ARBA00022730"/>
    </source>
</evidence>
<evidence type="ECO:0000256" key="4">
    <source>
        <dbReference type="ARBA" id="ARBA00022980"/>
    </source>
</evidence>
<keyword evidence="5" id="KW-0687">Ribonucleoprotein</keyword>
<keyword evidence="3" id="KW-0694">RNA-binding</keyword>
<dbReference type="Gene3D" id="2.30.30.30">
    <property type="match status" value="1"/>
</dbReference>
<dbReference type="GO" id="GO:0006412">
    <property type="term" value="P:translation"/>
    <property type="evidence" value="ECO:0007669"/>
    <property type="project" value="InterPro"/>
</dbReference>
<dbReference type="FunFam" id="2.30.30.30:FF:000004">
    <property type="entry name" value="50S ribosomal protein L24"/>
    <property type="match status" value="1"/>
</dbReference>
<keyword evidence="4 7" id="KW-0689">Ribosomal protein</keyword>
<dbReference type="GO" id="GO:1990904">
    <property type="term" value="C:ribonucleoprotein complex"/>
    <property type="evidence" value="ECO:0007669"/>
    <property type="project" value="UniProtKB-KW"/>
</dbReference>
<dbReference type="Pfam" id="PF00467">
    <property type="entry name" value="KOW"/>
    <property type="match status" value="1"/>
</dbReference>
<name>A0A3B0T648_9ZZZZ</name>
<evidence type="ECO:0000259" key="6">
    <source>
        <dbReference type="SMART" id="SM00739"/>
    </source>
</evidence>
<dbReference type="InterPro" id="IPR005824">
    <property type="entry name" value="KOW"/>
</dbReference>
<dbReference type="GO" id="GO:0005840">
    <property type="term" value="C:ribosome"/>
    <property type="evidence" value="ECO:0007669"/>
    <property type="project" value="UniProtKB-KW"/>
</dbReference>
<dbReference type="AlphaFoldDB" id="A0A3B0T648"/>